<dbReference type="RefSeq" id="WP_140852679.1">
    <property type="nucleotide sequence ID" value="NZ_RCZC01000013.1"/>
</dbReference>
<protein>
    <submittedName>
        <fullName evidence="4">Response regulator</fullName>
    </submittedName>
</protein>
<comment type="caution">
    <text evidence="4">The sequence shown here is derived from an EMBL/GenBank/DDBJ whole genome shotgun (WGS) entry which is preliminary data.</text>
</comment>
<dbReference type="PANTHER" id="PTHR44591:SF3">
    <property type="entry name" value="RESPONSE REGULATORY DOMAIN-CONTAINING PROTEIN"/>
    <property type="match status" value="1"/>
</dbReference>
<organism evidence="4 5">
    <name type="scientific">Sphingomonas glacialis</name>
    <dbReference type="NCBI Taxonomy" id="658225"/>
    <lineage>
        <taxon>Bacteria</taxon>
        <taxon>Pseudomonadati</taxon>
        <taxon>Pseudomonadota</taxon>
        <taxon>Alphaproteobacteria</taxon>
        <taxon>Sphingomonadales</taxon>
        <taxon>Sphingomonadaceae</taxon>
        <taxon>Sphingomonas</taxon>
    </lineage>
</organism>
<name>A0A502FAV2_9SPHN</name>
<accession>A0A502FAV2</accession>
<evidence type="ECO:0000313" key="5">
    <source>
        <dbReference type="Proteomes" id="UP000319931"/>
    </source>
</evidence>
<dbReference type="InterPro" id="IPR001789">
    <property type="entry name" value="Sig_transdc_resp-reg_receiver"/>
</dbReference>
<gene>
    <name evidence="4" type="ORF">EAH76_23375</name>
</gene>
<evidence type="ECO:0000256" key="2">
    <source>
        <dbReference type="PROSITE-ProRule" id="PRU00169"/>
    </source>
</evidence>
<dbReference type="InterPro" id="IPR050595">
    <property type="entry name" value="Bact_response_regulator"/>
</dbReference>
<dbReference type="Gene3D" id="3.40.50.2300">
    <property type="match status" value="1"/>
</dbReference>
<dbReference type="PANTHER" id="PTHR44591">
    <property type="entry name" value="STRESS RESPONSE REGULATOR PROTEIN 1"/>
    <property type="match status" value="1"/>
</dbReference>
<feature type="domain" description="Response regulatory" evidence="3">
    <location>
        <begin position="2"/>
        <end position="118"/>
    </location>
</feature>
<dbReference type="Proteomes" id="UP000319931">
    <property type="component" value="Unassembled WGS sequence"/>
</dbReference>
<evidence type="ECO:0000256" key="1">
    <source>
        <dbReference type="ARBA" id="ARBA00022553"/>
    </source>
</evidence>
<proteinExistence type="predicted"/>
<feature type="modified residue" description="4-aspartylphosphate" evidence="2">
    <location>
        <position position="51"/>
    </location>
</feature>
<sequence>MLILTVDDSDIILDILEDALLEAGHRTARAGDGVEAIEWLGHHRADVITTDRNMPRMDGFSLLETLANRHDLGEPPIIVISSLNDTASLDQAMAAGATDWFVKPFDPQKLIERIATLATEVPIASGPLS</sequence>
<reference evidence="4 5" key="1">
    <citation type="journal article" date="2019" name="Environ. Microbiol.">
        <title>Species interactions and distinct microbial communities in high Arctic permafrost affected cryosols are associated with the CH4 and CO2 gas fluxes.</title>
        <authorList>
            <person name="Altshuler I."/>
            <person name="Hamel J."/>
            <person name="Turney S."/>
            <person name="Magnuson E."/>
            <person name="Levesque R."/>
            <person name="Greer C."/>
            <person name="Whyte L.G."/>
        </authorList>
    </citation>
    <scope>NUCLEOTIDE SEQUENCE [LARGE SCALE GENOMIC DNA]</scope>
    <source>
        <strain evidence="4 5">E6.1</strain>
    </source>
</reference>
<dbReference type="SUPFAM" id="SSF52172">
    <property type="entry name" value="CheY-like"/>
    <property type="match status" value="1"/>
</dbReference>
<dbReference type="GO" id="GO:0000160">
    <property type="term" value="P:phosphorelay signal transduction system"/>
    <property type="evidence" value="ECO:0007669"/>
    <property type="project" value="InterPro"/>
</dbReference>
<evidence type="ECO:0000313" key="4">
    <source>
        <dbReference type="EMBL" id="TPG46558.1"/>
    </source>
</evidence>
<dbReference type="InterPro" id="IPR011006">
    <property type="entry name" value="CheY-like_superfamily"/>
</dbReference>
<keyword evidence="1 2" id="KW-0597">Phosphoprotein</keyword>
<dbReference type="AlphaFoldDB" id="A0A502FAV2"/>
<dbReference type="Pfam" id="PF00072">
    <property type="entry name" value="Response_reg"/>
    <property type="match status" value="1"/>
</dbReference>
<keyword evidence="5" id="KW-1185">Reference proteome</keyword>
<dbReference type="OrthoDB" id="9800897at2"/>
<evidence type="ECO:0000259" key="3">
    <source>
        <dbReference type="PROSITE" id="PS50110"/>
    </source>
</evidence>
<dbReference type="EMBL" id="RCZC01000013">
    <property type="protein sequence ID" value="TPG46558.1"/>
    <property type="molecule type" value="Genomic_DNA"/>
</dbReference>
<dbReference type="PROSITE" id="PS50110">
    <property type="entry name" value="RESPONSE_REGULATORY"/>
    <property type="match status" value="1"/>
</dbReference>
<dbReference type="SMART" id="SM00448">
    <property type="entry name" value="REC"/>
    <property type="match status" value="1"/>
</dbReference>